<proteinExistence type="predicted"/>
<dbReference type="HOGENOM" id="CLU_150505_0_0_10"/>
<dbReference type="OrthoDB" id="1161413at2"/>
<dbReference type="EMBL" id="CP010429">
    <property type="protein sequence ID" value="AKD55114.1"/>
    <property type="molecule type" value="Genomic_DNA"/>
</dbReference>
<reference evidence="2 3" key="1">
    <citation type="journal article" date="2014" name="Curr. Microbiol.">
        <title>Spirosoma radiotolerans sp. nov., a gamma-radiation-resistant bacterium isolated from gamma ray-irradiated soil.</title>
        <authorList>
            <person name="Lee J.J."/>
            <person name="Srinivasan S."/>
            <person name="Lim S."/>
            <person name="Joe M."/>
            <person name="Im S."/>
            <person name="Bae S.I."/>
            <person name="Park K.R."/>
            <person name="Han J.H."/>
            <person name="Park S.H."/>
            <person name="Joo B.M."/>
            <person name="Park S.J."/>
            <person name="Kim M.K."/>
        </authorList>
    </citation>
    <scope>NUCLEOTIDE SEQUENCE [LARGE SCALE GENOMIC DNA]</scope>
    <source>
        <strain evidence="2 3">DG5A</strain>
    </source>
</reference>
<keyword evidence="3" id="KW-1185">Reference proteome</keyword>
<dbReference type="InterPro" id="IPR007048">
    <property type="entry name" value="IraD/Gp25-like"/>
</dbReference>
<dbReference type="PATRIC" id="fig|1379870.5.peg.2080"/>
<accession>A0A0E3ZTN7</accession>
<organism evidence="2 3">
    <name type="scientific">Spirosoma radiotolerans</name>
    <dbReference type="NCBI Taxonomy" id="1379870"/>
    <lineage>
        <taxon>Bacteria</taxon>
        <taxon>Pseudomonadati</taxon>
        <taxon>Bacteroidota</taxon>
        <taxon>Cytophagia</taxon>
        <taxon>Cytophagales</taxon>
        <taxon>Cytophagaceae</taxon>
        <taxon>Spirosoma</taxon>
    </lineage>
</organism>
<dbReference type="Pfam" id="PF04965">
    <property type="entry name" value="GPW_gp25"/>
    <property type="match status" value="1"/>
</dbReference>
<evidence type="ECO:0000313" key="3">
    <source>
        <dbReference type="Proteomes" id="UP000033054"/>
    </source>
</evidence>
<dbReference type="RefSeq" id="WP_046573597.1">
    <property type="nucleotide sequence ID" value="NZ_CP010429.1"/>
</dbReference>
<evidence type="ECO:0000259" key="1">
    <source>
        <dbReference type="Pfam" id="PF04965"/>
    </source>
</evidence>
<dbReference type="AlphaFoldDB" id="A0A0E3ZTN7"/>
<dbReference type="SUPFAM" id="SSF160719">
    <property type="entry name" value="gpW/gp25-like"/>
    <property type="match status" value="1"/>
</dbReference>
<name>A0A0E3ZTN7_9BACT</name>
<protein>
    <recommendedName>
        <fullName evidence="1">IraD/Gp25-like domain-containing protein</fullName>
    </recommendedName>
</protein>
<sequence>MPQPYYALPLRLDEVIQRRPHPTCSLPQSIAQNLYLMLTTHFAESRFDETFGCSLWDEDFSNQANSRWKEAIRQSIELSVAEHEKRLTQVHVRVDMTDQEIQFNRTNRRIKRRLTVWIDGLLTRTNESFSFHRSLFLAPLSTE</sequence>
<dbReference type="KEGG" id="srd:SD10_09555"/>
<dbReference type="Gene3D" id="3.10.450.40">
    <property type="match status" value="1"/>
</dbReference>
<dbReference type="Proteomes" id="UP000033054">
    <property type="component" value="Chromosome"/>
</dbReference>
<gene>
    <name evidence="2" type="ORF">SD10_09555</name>
</gene>
<feature type="domain" description="IraD/Gp25-like" evidence="1">
    <location>
        <begin position="25"/>
        <end position="126"/>
    </location>
</feature>
<evidence type="ECO:0000313" key="2">
    <source>
        <dbReference type="EMBL" id="AKD55114.1"/>
    </source>
</evidence>
<dbReference type="STRING" id="1379870.SD10_09555"/>